<evidence type="ECO:0000313" key="3">
    <source>
        <dbReference type="EMBL" id="CAB4934869.1"/>
    </source>
</evidence>
<dbReference type="GO" id="GO:0050660">
    <property type="term" value="F:flavin adenine dinucleotide binding"/>
    <property type="evidence" value="ECO:0007669"/>
    <property type="project" value="InterPro"/>
</dbReference>
<dbReference type="GO" id="GO:0050797">
    <property type="term" value="F:thymidylate synthase (FAD) activity"/>
    <property type="evidence" value="ECO:0007669"/>
    <property type="project" value="InterPro"/>
</dbReference>
<name>A0A6J5YFP7_9ZZZZ</name>
<dbReference type="PROSITE" id="PS51331">
    <property type="entry name" value="THYX"/>
    <property type="match status" value="2"/>
</dbReference>
<reference evidence="2" key="1">
    <citation type="submission" date="2020-05" db="EMBL/GenBank/DDBJ databases">
        <authorList>
            <person name="Chiriac C."/>
            <person name="Salcher M."/>
            <person name="Ghai R."/>
            <person name="Kavagutti S V."/>
        </authorList>
    </citation>
    <scope>NUCLEOTIDE SEQUENCE</scope>
</reference>
<dbReference type="EMBL" id="CAFBNC010000035">
    <property type="protein sequence ID" value="CAB4934869.1"/>
    <property type="molecule type" value="Genomic_DNA"/>
</dbReference>
<organism evidence="2">
    <name type="scientific">freshwater metagenome</name>
    <dbReference type="NCBI Taxonomy" id="449393"/>
    <lineage>
        <taxon>unclassified sequences</taxon>
        <taxon>metagenomes</taxon>
        <taxon>ecological metagenomes</taxon>
    </lineage>
</organism>
<protein>
    <submittedName>
        <fullName evidence="2">Unannotated protein</fullName>
    </submittedName>
</protein>
<evidence type="ECO:0000256" key="1">
    <source>
        <dbReference type="SAM" id="MobiDB-lite"/>
    </source>
</evidence>
<gene>
    <name evidence="2" type="ORF">UFOPK1392_00982</name>
    <name evidence="3" type="ORF">UFOPK3733_00898</name>
</gene>
<evidence type="ECO:0000313" key="2">
    <source>
        <dbReference type="EMBL" id="CAB4323231.1"/>
    </source>
</evidence>
<feature type="compositionally biased region" description="Basic and acidic residues" evidence="1">
    <location>
        <begin position="526"/>
        <end position="543"/>
    </location>
</feature>
<sequence>MQPVPSPLVSVYVAEEFNAEEADILRRYFTNLYGPVFALVNLPEVVKGALFARYSRSPKSLRRLFLDEFVGELDISGDAGIDATVGLRRAEELYDKVFFEYGDDSVAQLGGVHLACEQASNLLTKILEWGRLMAYLEQSTRYIAYDARIGGRYRFHRPPEVLQSALGTRYVGEMDRMFDTYAELLPAVVDHFRETIPKEAGDSDFVYRQAIRAKAFDSIRGLLPAASLSNVGIYGTGQGYEQLLLRMRSHPLPEARSYADLMLSELRKVIPSFLKRVDLDQRGVAWSNYFENSRNAMDDIAGRLFPAGTPIDPAPVVTLVDFDPEAEVKLVASALYPHLSLPETQIEEQVRRMTTTERLAVLRAYEGERSNRRHKPGRALERPGYRFDVLADYGAFRDLQRHRMLTIDWQRLSPIHGYTKPEAVDEAGVGPLFDDAMARSAALHDAMLADFPAQASYAVALAYRVRFSMDMNAREAMHLIELRTTPQGHPAYRIVGQEMHRLIGEQAGHHAIAEMMRFVDQSSEPELERLQAERRAESRRLGS</sequence>
<dbReference type="AlphaFoldDB" id="A0A6J5YFP7"/>
<dbReference type="Pfam" id="PF02511">
    <property type="entry name" value="Thy1"/>
    <property type="match status" value="2"/>
</dbReference>
<proteinExistence type="predicted"/>
<dbReference type="EMBL" id="CAEMXZ010000033">
    <property type="protein sequence ID" value="CAB4323231.1"/>
    <property type="molecule type" value="Genomic_DNA"/>
</dbReference>
<dbReference type="InterPro" id="IPR036098">
    <property type="entry name" value="Thymidylate_synthase_ThyX_sf"/>
</dbReference>
<dbReference type="InterPro" id="IPR003669">
    <property type="entry name" value="Thymidylate_synthase_ThyX"/>
</dbReference>
<dbReference type="GO" id="GO:0070402">
    <property type="term" value="F:NADPH binding"/>
    <property type="evidence" value="ECO:0007669"/>
    <property type="project" value="TreeGrafter"/>
</dbReference>
<dbReference type="CDD" id="cd20175">
    <property type="entry name" value="ThyX"/>
    <property type="match status" value="1"/>
</dbReference>
<dbReference type="PANTHER" id="PTHR34934">
    <property type="entry name" value="FLAVIN-DEPENDENT THYMIDYLATE SYNTHASE"/>
    <property type="match status" value="1"/>
</dbReference>
<dbReference type="GO" id="GO:0006231">
    <property type="term" value="P:dTMP biosynthetic process"/>
    <property type="evidence" value="ECO:0007669"/>
    <property type="project" value="InterPro"/>
</dbReference>
<feature type="region of interest" description="Disordered" evidence="1">
    <location>
        <begin position="523"/>
        <end position="543"/>
    </location>
</feature>
<dbReference type="GO" id="GO:0004799">
    <property type="term" value="F:thymidylate synthase activity"/>
    <property type="evidence" value="ECO:0007669"/>
    <property type="project" value="TreeGrafter"/>
</dbReference>
<dbReference type="Gene3D" id="3.30.1360.170">
    <property type="match status" value="2"/>
</dbReference>
<dbReference type="SUPFAM" id="SSF69796">
    <property type="entry name" value="Thymidylate synthase-complementing protein Thy1"/>
    <property type="match status" value="2"/>
</dbReference>
<accession>A0A6J5YFP7</accession>
<dbReference type="PANTHER" id="PTHR34934:SF1">
    <property type="entry name" value="FLAVIN-DEPENDENT THYMIDYLATE SYNTHASE"/>
    <property type="match status" value="1"/>
</dbReference>